<sequence length="790" mass="91034">MHMLSKRKSLNDDLIVWHGMSMQNISLTVRTGLPFAMKRRNIWLDIVSADVQKKSKSIVAQNFAFSTRTSISSFSFTKESAEDENSFVHVPMDIRVEEIVGSLSHNLPIRVDEHNMDIVSKLTVIVASEMKVNVEANKVLSFMLYREQIPSNRRPCIPTGKEAYFIYRDILESCIHARLPLLYKHMVQLEVHRDIYWKIFQVCISDLAPMVLRVRFLDLVLVNGCVVLVAFILTYLAWRQDALLKASTAEEFNERVQEDHRTWLKDQELEQFWQKCVETQSRGFMAMYVQSVSMMRLKTVTMAKGRRSHFSLSKQLQQEIFHHRDYSWMGFDVDHTLVEYRLPYLLKASFEAATKELQQAFIGLRAFPPPVWQPEIAQRGVAVDTSRGNFLHIAEDGTIQQAYHGSHEVSYFSISMLYSMYSKQDLHSKSSRIIYMYTAAEIIFAPLYAWIVDAFDAGVITAEEMGASLYLVPDIDERVHENTNDPFLANQLVYVSLSTFALKAAKSYYANAFWKTICSHPDLLILQNPEIREILEMLRETYEKKLFVLTNGSWTHCNEVMKFAIGKDWLSLFDVVLTEANKEIFFDELNDTTFMEVDITNSSHSQKKTVKSLEKNKVYAHGNLKTLMRLLSQPSQRDDIAGNSKRPQRICYFGDHLAHDIYMPSQSAAQWDLVAVIKEIQNLQHNNEREVHTNICAWLSSFVTREAPHLPPDLHSPFFYLGVNGTSSFHGKKVCDLCVLCINSVGKLARYQSILRVIIFQQGMNRNSTRNELVTMTKRVSAKVRAITKI</sequence>
<dbReference type="PANTHER" id="PTHR12103:SF12">
    <property type="entry name" value="FI20020P1"/>
    <property type="match status" value="1"/>
</dbReference>
<dbReference type="Pfam" id="PF05761">
    <property type="entry name" value="5_nucleotid"/>
    <property type="match status" value="1"/>
</dbReference>
<dbReference type="PANTHER" id="PTHR12103">
    <property type="entry name" value="5'-NUCLEOTIDASE DOMAIN-CONTAINING"/>
    <property type="match status" value="1"/>
</dbReference>
<evidence type="ECO:0000256" key="1">
    <source>
        <dbReference type="ARBA" id="ARBA00009589"/>
    </source>
</evidence>
<dbReference type="AlphaFoldDB" id="A0AAV2ZBF0"/>
<evidence type="ECO:0000256" key="4">
    <source>
        <dbReference type="ARBA" id="ARBA00022842"/>
    </source>
</evidence>
<evidence type="ECO:0000256" key="5">
    <source>
        <dbReference type="SAM" id="Phobius"/>
    </source>
</evidence>
<evidence type="ECO:0000256" key="3">
    <source>
        <dbReference type="ARBA" id="ARBA00022801"/>
    </source>
</evidence>
<accession>A0AAV2ZBF0</accession>
<dbReference type="InterPro" id="IPR023214">
    <property type="entry name" value="HAD_sf"/>
</dbReference>
<reference evidence="6" key="1">
    <citation type="submission" date="2022-11" db="EMBL/GenBank/DDBJ databases">
        <authorList>
            <person name="Morgan W.R."/>
            <person name="Tartar A."/>
        </authorList>
    </citation>
    <scope>NUCLEOTIDE SEQUENCE</scope>
    <source>
        <strain evidence="6">ARSEF 373</strain>
    </source>
</reference>
<dbReference type="Gene3D" id="1.10.472.80">
    <property type="entry name" value="Ypt/Rab-GAP domain of gyp1p, domain 3"/>
    <property type="match status" value="1"/>
</dbReference>
<feature type="transmembrane region" description="Helical" evidence="5">
    <location>
        <begin position="216"/>
        <end position="238"/>
    </location>
</feature>
<evidence type="ECO:0000313" key="7">
    <source>
        <dbReference type="Proteomes" id="UP001146120"/>
    </source>
</evidence>
<dbReference type="GO" id="GO:0046872">
    <property type="term" value="F:metal ion binding"/>
    <property type="evidence" value="ECO:0007669"/>
    <property type="project" value="UniProtKB-KW"/>
</dbReference>
<dbReference type="Gene3D" id="3.40.50.1000">
    <property type="entry name" value="HAD superfamily/HAD-like"/>
    <property type="match status" value="1"/>
</dbReference>
<evidence type="ECO:0008006" key="8">
    <source>
        <dbReference type="Google" id="ProtNLM"/>
    </source>
</evidence>
<dbReference type="GO" id="GO:0008253">
    <property type="term" value="F:5'-nucleotidase activity"/>
    <property type="evidence" value="ECO:0007669"/>
    <property type="project" value="TreeGrafter"/>
</dbReference>
<comment type="caution">
    <text evidence="6">The sequence shown here is derived from an EMBL/GenBank/DDBJ whole genome shotgun (WGS) entry which is preliminary data.</text>
</comment>
<gene>
    <name evidence="6" type="ORF">N0F65_002045</name>
</gene>
<keyword evidence="5" id="KW-0812">Transmembrane</keyword>
<keyword evidence="2" id="KW-0479">Metal-binding</keyword>
<evidence type="ECO:0000313" key="6">
    <source>
        <dbReference type="EMBL" id="DBA04283.1"/>
    </source>
</evidence>
<proteinExistence type="inferred from homology"/>
<keyword evidence="5" id="KW-0472">Membrane</keyword>
<organism evidence="6 7">
    <name type="scientific">Lagenidium giganteum</name>
    <dbReference type="NCBI Taxonomy" id="4803"/>
    <lineage>
        <taxon>Eukaryota</taxon>
        <taxon>Sar</taxon>
        <taxon>Stramenopiles</taxon>
        <taxon>Oomycota</taxon>
        <taxon>Peronosporomycetes</taxon>
        <taxon>Pythiales</taxon>
        <taxon>Pythiaceae</taxon>
    </lineage>
</organism>
<evidence type="ECO:0000256" key="2">
    <source>
        <dbReference type="ARBA" id="ARBA00022723"/>
    </source>
</evidence>
<keyword evidence="4" id="KW-0460">Magnesium</keyword>
<comment type="similarity">
    <text evidence="1">Belongs to the 5'(3')-deoxyribonucleotidase family.</text>
</comment>
<name>A0AAV2ZBF0_9STRA</name>
<dbReference type="InterPro" id="IPR036412">
    <property type="entry name" value="HAD-like_sf"/>
</dbReference>
<dbReference type="SUPFAM" id="SSF56784">
    <property type="entry name" value="HAD-like"/>
    <property type="match status" value="1"/>
</dbReference>
<keyword evidence="5" id="KW-1133">Transmembrane helix</keyword>
<reference evidence="6" key="2">
    <citation type="journal article" date="2023" name="Microbiol Resour">
        <title>Decontamination and Annotation of the Draft Genome Sequence of the Oomycete Lagenidium giganteum ARSEF 373.</title>
        <authorList>
            <person name="Morgan W.R."/>
            <person name="Tartar A."/>
        </authorList>
    </citation>
    <scope>NUCLEOTIDE SEQUENCE</scope>
    <source>
        <strain evidence="6">ARSEF 373</strain>
    </source>
</reference>
<protein>
    <recommendedName>
        <fullName evidence="8">5'-nucleotidase domain-containing protein 3</fullName>
    </recommendedName>
</protein>
<dbReference type="InterPro" id="IPR008380">
    <property type="entry name" value="HAD-SF_hydro_IG_5-nucl"/>
</dbReference>
<keyword evidence="3" id="KW-0378">Hydrolase</keyword>
<dbReference type="Proteomes" id="UP001146120">
    <property type="component" value="Unassembled WGS sequence"/>
</dbReference>
<dbReference type="EMBL" id="DAKRPA010000009">
    <property type="protein sequence ID" value="DBA04283.1"/>
    <property type="molecule type" value="Genomic_DNA"/>
</dbReference>
<keyword evidence="7" id="KW-1185">Reference proteome</keyword>